<feature type="transmembrane region" description="Helical" evidence="12">
    <location>
        <begin position="598"/>
        <end position="618"/>
    </location>
</feature>
<evidence type="ECO:0000259" key="13">
    <source>
        <dbReference type="Pfam" id="PF04987"/>
    </source>
</evidence>
<evidence type="ECO:0000256" key="12">
    <source>
        <dbReference type="RuleBase" id="RU367138"/>
    </source>
</evidence>
<dbReference type="PANTHER" id="PTHR12250">
    <property type="entry name" value="PHOSPHATIDYLINOSITOL GLYCAN, CLASS N"/>
    <property type="match status" value="1"/>
</dbReference>
<feature type="transmembrane region" description="Helical" evidence="12">
    <location>
        <begin position="574"/>
        <end position="592"/>
    </location>
</feature>
<feature type="transmembrane region" description="Helical" evidence="12">
    <location>
        <begin position="517"/>
        <end position="540"/>
    </location>
</feature>
<dbReference type="InterPro" id="IPR017850">
    <property type="entry name" value="Alkaline_phosphatase_core_sf"/>
</dbReference>
<dbReference type="GO" id="GO:0005789">
    <property type="term" value="C:endoplasmic reticulum membrane"/>
    <property type="evidence" value="ECO:0007669"/>
    <property type="project" value="UniProtKB-SubCell"/>
</dbReference>
<evidence type="ECO:0000256" key="5">
    <source>
        <dbReference type="ARBA" id="ARBA00022502"/>
    </source>
</evidence>
<dbReference type="CDD" id="cd16020">
    <property type="entry name" value="GPI_EPT_1"/>
    <property type="match status" value="1"/>
</dbReference>
<dbReference type="Gene3D" id="3.40.720.10">
    <property type="entry name" value="Alkaline Phosphatase, subunit A"/>
    <property type="match status" value="1"/>
</dbReference>
<evidence type="ECO:0000256" key="1">
    <source>
        <dbReference type="ARBA" id="ARBA00004477"/>
    </source>
</evidence>
<dbReference type="UniPathway" id="UPA00196"/>
<dbReference type="OrthoDB" id="2748310at2759"/>
<keyword evidence="9 12" id="KW-1133">Transmembrane helix</keyword>
<evidence type="ECO:0000256" key="9">
    <source>
        <dbReference type="ARBA" id="ARBA00022989"/>
    </source>
</evidence>
<dbReference type="Proteomes" id="UP000625711">
    <property type="component" value="Unassembled WGS sequence"/>
</dbReference>
<feature type="transmembrane region" description="Helical" evidence="12">
    <location>
        <begin position="630"/>
        <end position="650"/>
    </location>
</feature>
<evidence type="ECO:0000256" key="8">
    <source>
        <dbReference type="ARBA" id="ARBA00022824"/>
    </source>
</evidence>
<evidence type="ECO:0000256" key="11">
    <source>
        <dbReference type="ARBA" id="ARBA00023180"/>
    </source>
</evidence>
<feature type="transmembrane region" description="Helical" evidence="12">
    <location>
        <begin position="431"/>
        <end position="452"/>
    </location>
</feature>
<dbReference type="SUPFAM" id="SSF53649">
    <property type="entry name" value="Alkaline phosphatase-like"/>
    <property type="match status" value="1"/>
</dbReference>
<evidence type="ECO:0000256" key="3">
    <source>
        <dbReference type="ARBA" id="ARBA00008400"/>
    </source>
</evidence>
<evidence type="ECO:0000256" key="2">
    <source>
        <dbReference type="ARBA" id="ARBA00004687"/>
    </source>
</evidence>
<keyword evidence="10 12" id="KW-0472">Membrane</keyword>
<keyword evidence="5 12" id="KW-0337">GPI-anchor biosynthesis</keyword>
<evidence type="ECO:0000313" key="15">
    <source>
        <dbReference type="Proteomes" id="UP000625711"/>
    </source>
</evidence>
<dbReference type="GO" id="GO:0006506">
    <property type="term" value="P:GPI anchor biosynthetic process"/>
    <property type="evidence" value="ECO:0007669"/>
    <property type="project" value="UniProtKB-UniPathway"/>
</dbReference>
<dbReference type="InterPro" id="IPR002591">
    <property type="entry name" value="Phosphodiest/P_Trfase"/>
</dbReference>
<evidence type="ECO:0000256" key="7">
    <source>
        <dbReference type="ARBA" id="ARBA00022692"/>
    </source>
</evidence>
<organism evidence="14 15">
    <name type="scientific">Rhynchophorus ferrugineus</name>
    <name type="common">Red palm weevil</name>
    <name type="synonym">Curculio ferrugineus</name>
    <dbReference type="NCBI Taxonomy" id="354439"/>
    <lineage>
        <taxon>Eukaryota</taxon>
        <taxon>Metazoa</taxon>
        <taxon>Ecdysozoa</taxon>
        <taxon>Arthropoda</taxon>
        <taxon>Hexapoda</taxon>
        <taxon>Insecta</taxon>
        <taxon>Pterygota</taxon>
        <taxon>Neoptera</taxon>
        <taxon>Endopterygota</taxon>
        <taxon>Coleoptera</taxon>
        <taxon>Polyphaga</taxon>
        <taxon>Cucujiformia</taxon>
        <taxon>Curculionidae</taxon>
        <taxon>Dryophthorinae</taxon>
        <taxon>Rhynchophorus</taxon>
    </lineage>
</organism>
<keyword evidence="15" id="KW-1185">Reference proteome</keyword>
<protein>
    <recommendedName>
        <fullName evidence="4 12">GPI ethanolamine phosphate transferase 1</fullName>
        <ecNumber evidence="12">2.-.-.-</ecNumber>
    </recommendedName>
</protein>
<name>A0A834IU56_RHYFE</name>
<feature type="transmembrane region" description="Helical" evidence="12">
    <location>
        <begin position="15"/>
        <end position="37"/>
    </location>
</feature>
<feature type="transmembrane region" description="Helical" evidence="12">
    <location>
        <begin position="801"/>
        <end position="823"/>
    </location>
</feature>
<dbReference type="InterPro" id="IPR007070">
    <property type="entry name" value="GPI_EtnP_transferase_1"/>
</dbReference>
<evidence type="ECO:0000256" key="10">
    <source>
        <dbReference type="ARBA" id="ARBA00023136"/>
    </source>
</evidence>
<keyword evidence="11" id="KW-0325">Glycoprotein</keyword>
<sequence length="899" mass="103324">MYFKEKLLVPKNKKYQIIILGLLIHLVMLFAVFDIYFSSPLDHGMESVRSTFDPPAKRLVLFVADGLRAEAVYDGKTERIPFLSRVMKKDGSWGVAHTRVPTESRPGHVALLAGIYEDPSAIMKGWKANPVHFDSVINQSAHAWCWGSPDILNIFNKDARPHIKLQTYDAELEDFGANDTGLLDKWVFDRVRSFLTEDVKKCRRQDCDRFHDSGNVFFLHLLGIDTAGHGFKPHSNQYIDNIKLVDRNTEIIYQLFQDIFNDNNTVFVFTADHGMTDWGSHGAGSSHETEAPFIAWGAGIKTEGAQKDVKQIDIAPLLSSLIGINIPVNSIGVVPLNYLDMNDEGLGEIRLSNTLQLLEIFNIKRERTEKNSLIYLPYKGLSSQELNDKVQHLKRLKLERKFRELIEDCELFMTTLIEGLDYYHNYYQFPLLMSISLGFIGWILFLAVSILYENITDQQMPGRRTFLYKLNLIPIILCYMQSFPLSYYIHFSFPFLSFTVLHQDISKLRGMFIKLRCVLFSHNIYNILIYIIGLELLVFGFFERKAFSLLTVLIGTWIFFTDSFGRHINDKDKILWAVLWVILSIFPLCPVMKTTFDLPMYVLGSVAWFVLFYVMFCRSKLQNLVGRNTGAYKIFIFQFLCLVLASLYSISLELGFIANSSSVKYFSWCLLFMPVSLIPFSGHQVADRLTTTFFGFAPFYLLVSSNYEALFSAVYVALLCIWLLIESKILQAMDSTNIIYYSTFYTYKSRAKINSDMFRRAFLFIVFIFIGFFGTGNIASLNSFDPMWVRAFLTVFSPFKMMGLILMKITVPFLFSCCVFRAINSIGRENILQMFCIILIFSDLMVLQFLFLITNKGSWLDIGSSLSHFIIMEGFVTILLLLYGFAHIVTTASYKKLVI</sequence>
<feature type="transmembrane region" description="Helical" evidence="12">
    <location>
        <begin position="835"/>
        <end position="854"/>
    </location>
</feature>
<dbReference type="GO" id="GO:0051377">
    <property type="term" value="F:mannose-ethanolamine phosphotransferase activity"/>
    <property type="evidence" value="ECO:0007669"/>
    <property type="project" value="UniProtKB-UniRule"/>
</dbReference>
<dbReference type="PANTHER" id="PTHR12250:SF0">
    <property type="entry name" value="GPI ETHANOLAMINE PHOSPHATE TRANSFERASE 1"/>
    <property type="match status" value="1"/>
</dbReference>
<dbReference type="Pfam" id="PF01663">
    <property type="entry name" value="Phosphodiest"/>
    <property type="match status" value="1"/>
</dbReference>
<dbReference type="InterPro" id="IPR037671">
    <property type="entry name" value="PIGN_N"/>
</dbReference>
<feature type="transmembrane region" description="Helical" evidence="12">
    <location>
        <begin position="866"/>
        <end position="886"/>
    </location>
</feature>
<feature type="transmembrane region" description="Helical" evidence="12">
    <location>
        <begin position="472"/>
        <end position="496"/>
    </location>
</feature>
<feature type="transmembrane region" description="Helical" evidence="12">
    <location>
        <begin position="761"/>
        <end position="781"/>
    </location>
</feature>
<feature type="transmembrane region" description="Helical" evidence="12">
    <location>
        <begin position="656"/>
        <end position="678"/>
    </location>
</feature>
<dbReference type="InterPro" id="IPR017852">
    <property type="entry name" value="GPI_EtnP_transferase_1_C"/>
</dbReference>
<comment type="caution">
    <text evidence="14">The sequence shown here is derived from an EMBL/GenBank/DDBJ whole genome shotgun (WGS) entry which is preliminary data.</text>
</comment>
<dbReference type="EMBL" id="JAACXV010000085">
    <property type="protein sequence ID" value="KAF7283943.1"/>
    <property type="molecule type" value="Genomic_DNA"/>
</dbReference>
<keyword evidence="7 12" id="KW-0812">Transmembrane</keyword>
<feature type="transmembrane region" description="Helical" evidence="12">
    <location>
        <begin position="709"/>
        <end position="725"/>
    </location>
</feature>
<comment type="similarity">
    <text evidence="3 12">Belongs to the PIGG/PIGN/PIGO family. PIGN subfamily.</text>
</comment>
<comment type="pathway">
    <text evidence="2 12">Glycolipid biosynthesis; glycosylphosphatidylinositol-anchor biosynthesis.</text>
</comment>
<keyword evidence="8 12" id="KW-0256">Endoplasmic reticulum</keyword>
<evidence type="ECO:0000313" key="14">
    <source>
        <dbReference type="EMBL" id="KAF7283943.1"/>
    </source>
</evidence>
<evidence type="ECO:0000256" key="4">
    <source>
        <dbReference type="ARBA" id="ARBA00020831"/>
    </source>
</evidence>
<dbReference type="EC" id="2.-.-.-" evidence="12"/>
<proteinExistence type="inferred from homology"/>
<dbReference type="Pfam" id="PF04987">
    <property type="entry name" value="PigN"/>
    <property type="match status" value="1"/>
</dbReference>
<feature type="domain" description="GPI ethanolamine phosphate transferase 1 C-terminal" evidence="13">
    <location>
        <begin position="418"/>
        <end position="858"/>
    </location>
</feature>
<feature type="transmembrane region" description="Helical" evidence="12">
    <location>
        <begin position="546"/>
        <end position="562"/>
    </location>
</feature>
<comment type="subcellular location">
    <subcellularLocation>
        <location evidence="1 12">Endoplasmic reticulum membrane</location>
        <topology evidence="1 12">Multi-pass membrane protein</topology>
    </subcellularLocation>
</comment>
<comment type="function">
    <text evidence="12">Ethanolamine phosphate transferase involved in glycosylphosphatidylinositol-anchor biosynthesis. Transfers ethanolamine phosphate to the first alpha-1,4-linked mannose of the glycosylphosphatidylinositol precursor of GPI-anchor.</text>
</comment>
<keyword evidence="6 12" id="KW-0808">Transferase</keyword>
<accession>A0A834IU56</accession>
<dbReference type="AlphaFoldDB" id="A0A834IU56"/>
<gene>
    <name evidence="14" type="ORF">GWI33_022770</name>
</gene>
<reference evidence="14" key="1">
    <citation type="submission" date="2020-08" db="EMBL/GenBank/DDBJ databases">
        <title>Genome sequencing and assembly of the red palm weevil Rhynchophorus ferrugineus.</title>
        <authorList>
            <person name="Dias G.B."/>
            <person name="Bergman C.M."/>
            <person name="Manee M."/>
        </authorList>
    </citation>
    <scope>NUCLEOTIDE SEQUENCE</scope>
    <source>
        <strain evidence="14">AA-2017</strain>
        <tissue evidence="14">Whole larva</tissue>
    </source>
</reference>
<evidence type="ECO:0000256" key="6">
    <source>
        <dbReference type="ARBA" id="ARBA00022679"/>
    </source>
</evidence>